<protein>
    <submittedName>
        <fullName evidence="4 5">26S protease regulatory subunit 6a</fullName>
    </submittedName>
</protein>
<evidence type="ECO:0000256" key="1">
    <source>
        <dbReference type="ARBA" id="ARBA00022741"/>
    </source>
</evidence>
<organism>
    <name type="scientific">Culex quinquefasciatus</name>
    <name type="common">Southern house mosquito</name>
    <name type="synonym">Culex pungens</name>
    <dbReference type="NCBI Taxonomy" id="7176"/>
    <lineage>
        <taxon>Eukaryota</taxon>
        <taxon>Metazoa</taxon>
        <taxon>Ecdysozoa</taxon>
        <taxon>Arthropoda</taxon>
        <taxon>Hexapoda</taxon>
        <taxon>Insecta</taxon>
        <taxon>Pterygota</taxon>
        <taxon>Neoptera</taxon>
        <taxon>Endopterygota</taxon>
        <taxon>Diptera</taxon>
        <taxon>Nematocera</taxon>
        <taxon>Culicoidea</taxon>
        <taxon>Culicidae</taxon>
        <taxon>Culicinae</taxon>
        <taxon>Culicini</taxon>
        <taxon>Culex</taxon>
        <taxon>Culex</taxon>
    </lineage>
</organism>
<dbReference type="VEuPathDB" id="VectorBase:CPIJ018546"/>
<keyword evidence="2" id="KW-0067">ATP-binding</keyword>
<dbReference type="HOGENOM" id="CLU_802284_0_0_1"/>
<reference evidence="4" key="1">
    <citation type="submission" date="2007-03" db="EMBL/GenBank/DDBJ databases">
        <title>Annotation of Culex pipiens quinquefasciatus.</title>
        <authorList>
            <consortium name="The Broad Institute Genome Sequencing Platform"/>
            <person name="Atkinson P.W."/>
            <person name="Hemingway J."/>
            <person name="Christensen B.M."/>
            <person name="Higgs S."/>
            <person name="Kodira C."/>
            <person name="Hannick L."/>
            <person name="Megy K."/>
            <person name="O'Leary S."/>
            <person name="Pearson M."/>
            <person name="Haas B.J."/>
            <person name="Mauceli E."/>
            <person name="Wortman J.R."/>
            <person name="Lee N.H."/>
            <person name="Guigo R."/>
            <person name="Stanke M."/>
            <person name="Alvarado L."/>
            <person name="Amedeo P."/>
            <person name="Antoine C.H."/>
            <person name="Arensburger P."/>
            <person name="Bidwell S.L."/>
            <person name="Crawford M."/>
            <person name="Camaro F."/>
            <person name="Devon K."/>
            <person name="Engels R."/>
            <person name="Hammond M."/>
            <person name="Howarth C."/>
            <person name="Koehrsen M."/>
            <person name="Lawson D."/>
            <person name="Montgomery P."/>
            <person name="Nene V."/>
            <person name="Nusbaum C."/>
            <person name="Puiu D."/>
            <person name="Romero-Severson J."/>
            <person name="Severson D.W."/>
            <person name="Shumway M."/>
            <person name="Sisk P."/>
            <person name="Stolte C."/>
            <person name="Zeng Q."/>
            <person name="Eisenstadt E."/>
            <person name="Fraser-Liggett C."/>
            <person name="Strausberg R."/>
            <person name="Galagan J."/>
            <person name="Birren B."/>
            <person name="Collins F.H."/>
        </authorList>
    </citation>
    <scope>NUCLEOTIDE SEQUENCE [LARGE SCALE GENOMIC DNA]</scope>
    <source>
        <strain evidence="4">JHB</strain>
    </source>
</reference>
<evidence type="ECO:0000313" key="6">
    <source>
        <dbReference type="Proteomes" id="UP000002320"/>
    </source>
</evidence>
<dbReference type="GO" id="GO:0005524">
    <property type="term" value="F:ATP binding"/>
    <property type="evidence" value="ECO:0007669"/>
    <property type="project" value="UniProtKB-KW"/>
</dbReference>
<dbReference type="AlphaFoldDB" id="B0XGF2"/>
<evidence type="ECO:0000313" key="4">
    <source>
        <dbReference type="EMBL" id="EDS27583.1"/>
    </source>
</evidence>
<dbReference type="PANTHER" id="PTHR23073">
    <property type="entry name" value="26S PROTEASOME REGULATORY SUBUNIT"/>
    <property type="match status" value="1"/>
</dbReference>
<keyword evidence="4" id="KW-0645">Protease</keyword>
<evidence type="ECO:0000313" key="5">
    <source>
        <dbReference type="EnsemblMetazoa" id="CPIJ018546-PA"/>
    </source>
</evidence>
<keyword evidence="6" id="KW-1185">Reference proteome</keyword>
<proteinExistence type="predicted"/>
<dbReference type="EnsemblMetazoa" id="CPIJ018546-RA">
    <property type="protein sequence ID" value="CPIJ018546-PA"/>
    <property type="gene ID" value="CPIJ018546"/>
</dbReference>
<name>B0XGF2_CULQU</name>
<dbReference type="GO" id="GO:0006508">
    <property type="term" value="P:proteolysis"/>
    <property type="evidence" value="ECO:0007669"/>
    <property type="project" value="UniProtKB-KW"/>
</dbReference>
<dbReference type="OrthoDB" id="7790848at2759"/>
<evidence type="ECO:0000256" key="2">
    <source>
        <dbReference type="ARBA" id="ARBA00022840"/>
    </source>
</evidence>
<dbReference type="VEuPathDB" id="VectorBase:CQUJHB015445"/>
<dbReference type="KEGG" id="cqu:CpipJ_CPIJ018546"/>
<dbReference type="InParanoid" id="B0XGF2"/>
<dbReference type="STRING" id="7176.B0XGF2"/>
<dbReference type="Gene3D" id="3.40.50.300">
    <property type="entry name" value="P-loop containing nucleotide triphosphate hydrolases"/>
    <property type="match status" value="1"/>
</dbReference>
<keyword evidence="1" id="KW-0547">Nucleotide-binding</keyword>
<dbReference type="GO" id="GO:0008233">
    <property type="term" value="F:peptidase activity"/>
    <property type="evidence" value="ECO:0007669"/>
    <property type="project" value="UniProtKB-KW"/>
</dbReference>
<reference evidence="5" key="2">
    <citation type="submission" date="2021-02" db="UniProtKB">
        <authorList>
            <consortium name="EnsemblMetazoa"/>
        </authorList>
    </citation>
    <scope>IDENTIFICATION</scope>
    <source>
        <strain evidence="5">JHB</strain>
    </source>
</reference>
<accession>B0XGF2</accession>
<dbReference type="InterPro" id="IPR027417">
    <property type="entry name" value="P-loop_NTPase"/>
</dbReference>
<dbReference type="eggNOG" id="KOG0652">
    <property type="taxonomic scope" value="Eukaryota"/>
</dbReference>
<feature type="region of interest" description="Disordered" evidence="3">
    <location>
        <begin position="181"/>
        <end position="200"/>
    </location>
</feature>
<keyword evidence="4" id="KW-0378">Hydrolase</keyword>
<dbReference type="InterPro" id="IPR050221">
    <property type="entry name" value="26S_Proteasome_ATPase"/>
</dbReference>
<feature type="region of interest" description="Disordered" evidence="3">
    <location>
        <begin position="102"/>
        <end position="137"/>
    </location>
</feature>
<gene>
    <name evidence="5" type="primary">6052455</name>
    <name evidence="4" type="ORF">CpipJ_CPIJ018546</name>
</gene>
<evidence type="ECO:0000256" key="3">
    <source>
        <dbReference type="SAM" id="MobiDB-lite"/>
    </source>
</evidence>
<feature type="compositionally biased region" description="Basic and acidic residues" evidence="3">
    <location>
        <begin position="184"/>
        <end position="199"/>
    </location>
</feature>
<dbReference type="EMBL" id="DS233025">
    <property type="protein sequence ID" value="EDS27583.1"/>
    <property type="molecule type" value="Genomic_DNA"/>
</dbReference>
<sequence length="346" mass="38820">MTSTSWHGGTNHWSTVRIGRFSKLTPFRWPNLRRPSTSAAIHSGSSSMTLWRTPRYRRPLARVGLRASRYTCALPTEPRSFDAVSHASWPLPNDTRVTVPVNPAGDSASHVDRRSATPPVRNLDRTHRSPRGKPPIQHCRAAESIPCGTAKNLSPLHVPREHDLNHHTWWHYVLASNLASPNSHRSEHQHTHASPEGRCPKIYKQLTSGDQTAAAEIVDSSLQKDDRQPPSKNKTYFLLVIGLFVPEKLKLGDESEQGLYDARVKVMELDERFIEHYSDFGGLDMQIQELIEAVVLPISHKDMFKNLGIHPPKGVLHAFSWYLCGANKVDLPEAGRPAAGADVHRR</sequence>
<dbReference type="Proteomes" id="UP000002320">
    <property type="component" value="Unassembled WGS sequence"/>
</dbReference>